<dbReference type="Pfam" id="PF13302">
    <property type="entry name" value="Acetyltransf_3"/>
    <property type="match status" value="1"/>
</dbReference>
<organism evidence="3 4">
    <name type="scientific">Stenotrophomonas maltophilia</name>
    <name type="common">Pseudomonas maltophilia</name>
    <name type="synonym">Xanthomonas maltophilia</name>
    <dbReference type="NCBI Taxonomy" id="40324"/>
    <lineage>
        <taxon>Bacteria</taxon>
        <taxon>Pseudomonadati</taxon>
        <taxon>Pseudomonadota</taxon>
        <taxon>Gammaproteobacteria</taxon>
        <taxon>Lysobacterales</taxon>
        <taxon>Lysobacteraceae</taxon>
        <taxon>Stenotrophomonas</taxon>
        <taxon>Stenotrophomonas maltophilia group</taxon>
    </lineage>
</organism>
<evidence type="ECO:0000313" key="3">
    <source>
        <dbReference type="EMBL" id="OWQ51132.1"/>
    </source>
</evidence>
<proteinExistence type="predicted"/>
<dbReference type="Gene3D" id="3.40.630.30">
    <property type="match status" value="1"/>
</dbReference>
<gene>
    <name evidence="3" type="ORF">CEE60_15535</name>
</gene>
<evidence type="ECO:0000313" key="4">
    <source>
        <dbReference type="Proteomes" id="UP000198157"/>
    </source>
</evidence>
<dbReference type="InterPro" id="IPR016181">
    <property type="entry name" value="Acyl_CoA_acyltransferase"/>
</dbReference>
<comment type="caution">
    <text evidence="3">The sequence shown here is derived from an EMBL/GenBank/DDBJ whole genome shotgun (WGS) entry which is preliminary data.</text>
</comment>
<dbReference type="EMBL" id="NIVS01000043">
    <property type="protein sequence ID" value="OWQ51132.1"/>
    <property type="molecule type" value="Genomic_DNA"/>
</dbReference>
<dbReference type="PANTHER" id="PTHR43792">
    <property type="entry name" value="GNAT FAMILY, PUTATIVE (AFU_ORTHOLOGUE AFUA_3G00765)-RELATED-RELATED"/>
    <property type="match status" value="1"/>
</dbReference>
<dbReference type="PANTHER" id="PTHR43792:SF1">
    <property type="entry name" value="N-ACETYLTRANSFERASE DOMAIN-CONTAINING PROTEIN"/>
    <property type="match status" value="1"/>
</dbReference>
<dbReference type="GO" id="GO:0016747">
    <property type="term" value="F:acyltransferase activity, transferring groups other than amino-acyl groups"/>
    <property type="evidence" value="ECO:0007669"/>
    <property type="project" value="InterPro"/>
</dbReference>
<dbReference type="AlphaFoldDB" id="A0A246HJB3"/>
<dbReference type="SUPFAM" id="SSF55729">
    <property type="entry name" value="Acyl-CoA N-acyltransferases (Nat)"/>
    <property type="match status" value="1"/>
</dbReference>
<protein>
    <submittedName>
        <fullName evidence="3">GNAT family N-acetyltransferase</fullName>
    </submittedName>
</protein>
<dbReference type="InterPro" id="IPR051531">
    <property type="entry name" value="N-acetyltransferase"/>
</dbReference>
<name>A0A246HJB3_STEMA</name>
<feature type="domain" description="N-acetyltransferase" evidence="2">
    <location>
        <begin position="12"/>
        <end position="147"/>
    </location>
</feature>
<evidence type="ECO:0000256" key="1">
    <source>
        <dbReference type="SAM" id="MobiDB-lite"/>
    </source>
</evidence>
<feature type="region of interest" description="Disordered" evidence="1">
    <location>
        <begin position="156"/>
        <end position="183"/>
    </location>
</feature>
<dbReference type="OrthoDB" id="9801656at2"/>
<feature type="compositionally biased region" description="Low complexity" evidence="1">
    <location>
        <begin position="168"/>
        <end position="183"/>
    </location>
</feature>
<evidence type="ECO:0000259" key="2">
    <source>
        <dbReference type="Pfam" id="PF13302"/>
    </source>
</evidence>
<dbReference type="InterPro" id="IPR000182">
    <property type="entry name" value="GNAT_dom"/>
</dbReference>
<sequence length="183" mass="20771">MSIFDLQLETDRLILRPPRAEDFEAFLRFCSDPEVMQHLGGVQAPSQAWRSFSCLVGSWHLYGFSMFSVIEKSSGEWVGRMGPWQPLDWPGTEVGWSIRRESWGKGYAPEAAVASMDWAFDTLGWEEIIHTIDAANENSRVVARKLGSSLLRMGELPPPHAGKPVEIWGQSRQQWQQRRAGQP</sequence>
<accession>A0A246HJB3</accession>
<dbReference type="Proteomes" id="UP000198157">
    <property type="component" value="Unassembled WGS sequence"/>
</dbReference>
<reference evidence="3 4" key="1">
    <citation type="submission" date="2017-06" db="EMBL/GenBank/DDBJ databases">
        <authorList>
            <person name="Kim H.J."/>
            <person name="Triplett B.A."/>
        </authorList>
    </citation>
    <scope>NUCLEOTIDE SEQUENCE [LARGE SCALE GENOMIC DNA]</scope>
    <source>
        <strain evidence="3 4">13146</strain>
    </source>
</reference>
<keyword evidence="3" id="KW-0808">Transferase</keyword>